<keyword evidence="2" id="KW-1185">Reference proteome</keyword>
<comment type="caution">
    <text evidence="1">The sequence shown here is derived from an EMBL/GenBank/DDBJ whole genome shotgun (WGS) entry which is preliminary data.</text>
</comment>
<evidence type="ECO:0000313" key="2">
    <source>
        <dbReference type="Proteomes" id="UP001219525"/>
    </source>
</evidence>
<name>A0AAD6YLE6_9AGAR</name>
<evidence type="ECO:0000313" key="1">
    <source>
        <dbReference type="EMBL" id="KAJ7223030.1"/>
    </source>
</evidence>
<protein>
    <submittedName>
        <fullName evidence="1">Uncharacterized protein</fullName>
    </submittedName>
</protein>
<gene>
    <name evidence="1" type="ORF">GGX14DRAFT_656911</name>
</gene>
<feature type="non-terminal residue" evidence="1">
    <location>
        <position position="1"/>
    </location>
</feature>
<dbReference type="Proteomes" id="UP001219525">
    <property type="component" value="Unassembled WGS sequence"/>
</dbReference>
<organism evidence="1 2">
    <name type="scientific">Mycena pura</name>
    <dbReference type="NCBI Taxonomy" id="153505"/>
    <lineage>
        <taxon>Eukaryota</taxon>
        <taxon>Fungi</taxon>
        <taxon>Dikarya</taxon>
        <taxon>Basidiomycota</taxon>
        <taxon>Agaricomycotina</taxon>
        <taxon>Agaricomycetes</taxon>
        <taxon>Agaricomycetidae</taxon>
        <taxon>Agaricales</taxon>
        <taxon>Marasmiineae</taxon>
        <taxon>Mycenaceae</taxon>
        <taxon>Mycena</taxon>
    </lineage>
</organism>
<dbReference type="AlphaFoldDB" id="A0AAD6YLE6"/>
<proteinExistence type="predicted"/>
<accession>A0AAD6YLE6</accession>
<reference evidence="1" key="1">
    <citation type="submission" date="2023-03" db="EMBL/GenBank/DDBJ databases">
        <title>Massive genome expansion in bonnet fungi (Mycena s.s.) driven by repeated elements and novel gene families across ecological guilds.</title>
        <authorList>
            <consortium name="Lawrence Berkeley National Laboratory"/>
            <person name="Harder C.B."/>
            <person name="Miyauchi S."/>
            <person name="Viragh M."/>
            <person name="Kuo A."/>
            <person name="Thoen E."/>
            <person name="Andreopoulos B."/>
            <person name="Lu D."/>
            <person name="Skrede I."/>
            <person name="Drula E."/>
            <person name="Henrissat B."/>
            <person name="Morin E."/>
            <person name="Kohler A."/>
            <person name="Barry K."/>
            <person name="LaButti K."/>
            <person name="Morin E."/>
            <person name="Salamov A."/>
            <person name="Lipzen A."/>
            <person name="Mereny Z."/>
            <person name="Hegedus B."/>
            <person name="Baldrian P."/>
            <person name="Stursova M."/>
            <person name="Weitz H."/>
            <person name="Taylor A."/>
            <person name="Grigoriev I.V."/>
            <person name="Nagy L.G."/>
            <person name="Martin F."/>
            <person name="Kauserud H."/>
        </authorList>
    </citation>
    <scope>NUCLEOTIDE SEQUENCE</scope>
    <source>
        <strain evidence="1">9144</strain>
    </source>
</reference>
<sequence>FFFDLYDRKLQCPVNSPPNFRYHILRPIQNQTLLSMEETGGIKHADIKPGEERFGVPEGTRCCLQREGAPDFLWEMPEHSKVRLADPRFATSIPFTL</sequence>
<dbReference type="EMBL" id="JARJCW010000006">
    <property type="protein sequence ID" value="KAJ7223030.1"/>
    <property type="molecule type" value="Genomic_DNA"/>
</dbReference>